<dbReference type="Pfam" id="PF01051">
    <property type="entry name" value="Rep3_N"/>
    <property type="match status" value="1"/>
</dbReference>
<comment type="similarity">
    <text evidence="1">Belongs to the initiator RepB protein family.</text>
</comment>
<dbReference type="InterPro" id="IPR036390">
    <property type="entry name" value="WH_DNA-bd_sf"/>
</dbReference>
<evidence type="ECO:0000259" key="3">
    <source>
        <dbReference type="Pfam" id="PF01051"/>
    </source>
</evidence>
<reference evidence="5" key="1">
    <citation type="submission" date="2017-02" db="EMBL/GenBank/DDBJ databases">
        <authorList>
            <person name="Daims H."/>
        </authorList>
    </citation>
    <scope>NUCLEOTIDE SEQUENCE [LARGE SCALE GENOMIC DNA]</scope>
</reference>
<dbReference type="InterPro" id="IPR036388">
    <property type="entry name" value="WH-like_DNA-bd_sf"/>
</dbReference>
<keyword evidence="5" id="KW-1185">Reference proteome</keyword>
<dbReference type="Gene3D" id="1.10.10.10">
    <property type="entry name" value="Winged helix-like DNA-binding domain superfamily/Winged helix DNA-binding domain"/>
    <property type="match status" value="2"/>
</dbReference>
<feature type="domain" description="Initiator Rep protein WH1" evidence="3">
    <location>
        <begin position="10"/>
        <end position="151"/>
    </location>
</feature>
<evidence type="ECO:0000256" key="1">
    <source>
        <dbReference type="ARBA" id="ARBA00038283"/>
    </source>
</evidence>
<dbReference type="Proteomes" id="UP000195667">
    <property type="component" value="Unassembled WGS sequence"/>
</dbReference>
<dbReference type="OrthoDB" id="9122127at2"/>
<dbReference type="GO" id="GO:0006270">
    <property type="term" value="P:DNA replication initiation"/>
    <property type="evidence" value="ECO:0007669"/>
    <property type="project" value="InterPro"/>
</dbReference>
<dbReference type="Pfam" id="PF21205">
    <property type="entry name" value="Rep3_C"/>
    <property type="match status" value="1"/>
</dbReference>
<gene>
    <name evidence="4" type="ORF">CRENPOLYSF1_820007</name>
</gene>
<accession>A0A1R4HIC4</accession>
<dbReference type="AlphaFoldDB" id="A0A1R4HIC4"/>
<sequence length="433" mass="49781">MAVAAITEQLKKHVAAIHTSGELSLLERKLANVLLLNAYDELLTKRTHTLPVRHLWAMLGWDDSNNTEYLQEALRKLNSTSIEFNMMKDGKHSWHVMSLLAYGNIEHGICTYSYTEYLAERLYKPEIYATINIGVQHLFTGSYALTLYENCLRYKTVGSTGWLELELFRRIMGADAELYDEFYRLNERVIKPSVKEINRVSDIQLVAEFKKQGRKVSAVRFMITESPQQALLKPVIENDHAAIQESDLFKKLLEHGIGKRLAILWILQDEARVREVVSYVEAKAHKKQVKGSTAGYIRTLYESEAVVGKTPFEEKKAQEEQGKKDEEQRKAQEKRRLVREAEFLREHTTAAINALSIEEKRVWASSYIAEVGSATTQTYNAETANFRVGLERVQFLAWLHKRLAPQINPTEYKAWLKRKEGDRESTKDGSAKL</sequence>
<dbReference type="InterPro" id="IPR000525">
    <property type="entry name" value="Initiator_Rep_WH1"/>
</dbReference>
<organism evidence="4 5">
    <name type="scientific">Crenothrix polyspora</name>
    <dbReference type="NCBI Taxonomy" id="360316"/>
    <lineage>
        <taxon>Bacteria</taxon>
        <taxon>Pseudomonadati</taxon>
        <taxon>Pseudomonadota</taxon>
        <taxon>Gammaproteobacteria</taxon>
        <taxon>Methylococcales</taxon>
        <taxon>Crenotrichaceae</taxon>
        <taxon>Crenothrix</taxon>
    </lineage>
</organism>
<dbReference type="SUPFAM" id="SSF46785">
    <property type="entry name" value="Winged helix' DNA-binding domain"/>
    <property type="match status" value="1"/>
</dbReference>
<name>A0A1R4HIC4_9GAMM</name>
<evidence type="ECO:0000256" key="2">
    <source>
        <dbReference type="SAM" id="MobiDB-lite"/>
    </source>
</evidence>
<dbReference type="GO" id="GO:0003887">
    <property type="term" value="F:DNA-directed DNA polymerase activity"/>
    <property type="evidence" value="ECO:0007669"/>
    <property type="project" value="InterPro"/>
</dbReference>
<dbReference type="RefSeq" id="WP_087145014.1">
    <property type="nucleotide sequence ID" value="NZ_FUKI01000162.1"/>
</dbReference>
<dbReference type="EMBL" id="FUKI01000162">
    <property type="protein sequence ID" value="SJM95973.1"/>
    <property type="molecule type" value="Genomic_DNA"/>
</dbReference>
<feature type="region of interest" description="Disordered" evidence="2">
    <location>
        <begin position="312"/>
        <end position="332"/>
    </location>
</feature>
<protein>
    <submittedName>
        <fullName evidence="4">Initiator Replication protein</fullName>
    </submittedName>
</protein>
<proteinExistence type="inferred from homology"/>
<evidence type="ECO:0000313" key="5">
    <source>
        <dbReference type="Proteomes" id="UP000195667"/>
    </source>
</evidence>
<evidence type="ECO:0000313" key="4">
    <source>
        <dbReference type="EMBL" id="SJM95973.1"/>
    </source>
</evidence>